<reference evidence="1 2" key="1">
    <citation type="submission" date="2018-09" db="EMBL/GenBank/DDBJ databases">
        <title>Genome Sequence of Paenibacillus lautus Strain E7593-69, Azo Dye-Degrading Bacteria, Isolated from Commercial Tattoo Inks.</title>
        <authorList>
            <person name="Nho S.W."/>
            <person name="Kim S.-J."/>
            <person name="Kweon O."/>
            <person name="Cerniglia C.E."/>
        </authorList>
    </citation>
    <scope>NUCLEOTIDE SEQUENCE [LARGE SCALE GENOMIC DNA]</scope>
    <source>
        <strain evidence="1 2">E7593-69</strain>
    </source>
</reference>
<dbReference type="Pfam" id="PF14091">
    <property type="entry name" value="DUF4269"/>
    <property type="match status" value="1"/>
</dbReference>
<dbReference type="EMBL" id="CP032412">
    <property type="protein sequence ID" value="AYB43660.1"/>
    <property type="molecule type" value="Genomic_DNA"/>
</dbReference>
<gene>
    <name evidence="1" type="ORF">D5F53_10325</name>
</gene>
<evidence type="ECO:0000313" key="1">
    <source>
        <dbReference type="EMBL" id="AYB43660.1"/>
    </source>
</evidence>
<proteinExistence type="predicted"/>
<name>A0A385TGI3_PAELA</name>
<dbReference type="RefSeq" id="WP_119847602.1">
    <property type="nucleotide sequence ID" value="NZ_CP032412.1"/>
</dbReference>
<dbReference type="Proteomes" id="UP000266552">
    <property type="component" value="Chromosome"/>
</dbReference>
<dbReference type="AlphaFoldDB" id="A0A385TGI3"/>
<organism evidence="1 2">
    <name type="scientific">Paenibacillus lautus</name>
    <name type="common">Bacillus lautus</name>
    <dbReference type="NCBI Taxonomy" id="1401"/>
    <lineage>
        <taxon>Bacteria</taxon>
        <taxon>Bacillati</taxon>
        <taxon>Bacillota</taxon>
        <taxon>Bacilli</taxon>
        <taxon>Bacillales</taxon>
        <taxon>Paenibacillaceae</taxon>
        <taxon>Paenibacillus</taxon>
    </lineage>
</organism>
<dbReference type="InterPro" id="IPR025365">
    <property type="entry name" value="DUF4269"/>
</dbReference>
<sequence length="199" mass="23484">MQEELDFLNLEYLRQGTAKQQQAASVIDELELWEHLKSYCPILVGTIPIGIDIASSDLDIICHVTEFDRFERELRAPYDRLVSDFSYSFRSVGNVERAVARFRYKGWEFEIFAQPVPSMKQNGYRHMVVEYKLLKRLGEPARETIIELKKSGYKTEPAFAKLLHIPGDPYEELLEMYRWPEDRLDAYIKSYLDKEKVYE</sequence>
<keyword evidence="2" id="KW-1185">Reference proteome</keyword>
<evidence type="ECO:0000313" key="2">
    <source>
        <dbReference type="Proteomes" id="UP000266552"/>
    </source>
</evidence>
<dbReference type="KEGG" id="plw:D5F53_10325"/>
<accession>A0A385TGI3</accession>
<protein>
    <submittedName>
        <fullName evidence="1">DUF4269 domain-containing protein</fullName>
    </submittedName>
</protein>